<sequence>MLNLESLISILEACKKNNIAELVVRKDSVEIRTVVAGGGAAAHITQPQISIPAAMTSAASVEETSAPVAKEAPKAAASSNMIELTAPTPGVSYVFPGTTIDKKPLPKEGDIVEAGQVVALVEAMKMFNEVTAPRKARIAEIKVTNETLVKVGQVLMLLEPL</sequence>
<dbReference type="Proteomes" id="UP000092401">
    <property type="component" value="Unassembled WGS sequence"/>
</dbReference>
<dbReference type="Proteomes" id="UP000092403">
    <property type="component" value="Unassembled WGS sequence"/>
</dbReference>
<gene>
    <name evidence="3" type="ORF">APG10_01080</name>
    <name evidence="4" type="ORF">APG11_01288</name>
    <name evidence="5" type="ORF">APG12_00867</name>
</gene>
<dbReference type="InterPro" id="IPR011053">
    <property type="entry name" value="Single_hybrid_motif"/>
</dbReference>
<proteinExistence type="predicted"/>
<accession>A0A150IQY1</accession>
<reference evidence="6 7" key="1">
    <citation type="journal article" date="2016" name="ISME J.">
        <title>Chasing the elusive Euryarchaeota class WSA2: genomes reveal a uniquely fastidious methyl-reducing methanogen.</title>
        <authorList>
            <person name="Nobu M.K."/>
            <person name="Narihiro T."/>
            <person name="Kuroda K."/>
            <person name="Mei R."/>
            <person name="Liu W.T."/>
        </authorList>
    </citation>
    <scope>NUCLEOTIDE SEQUENCE [LARGE SCALE GENOMIC DNA]</scope>
    <source>
        <strain evidence="3">B03fssc0709_Meth_Bin005</strain>
        <strain evidence="4">B15fssc0709_Meth_Bin003</strain>
        <strain evidence="5">BMIXfssc0709_Meth_Bin006</strain>
    </source>
</reference>
<evidence type="ECO:0000313" key="5">
    <source>
        <dbReference type="EMBL" id="KYC50339.1"/>
    </source>
</evidence>
<evidence type="ECO:0000313" key="4">
    <source>
        <dbReference type="EMBL" id="KYC47245.1"/>
    </source>
</evidence>
<dbReference type="InterPro" id="IPR001882">
    <property type="entry name" value="Biotin_BS"/>
</dbReference>
<dbReference type="AlphaFoldDB" id="A0A150IJR1"/>
<dbReference type="Pfam" id="PF00364">
    <property type="entry name" value="Biotin_lipoyl"/>
    <property type="match status" value="1"/>
</dbReference>
<dbReference type="PROSITE" id="PS00188">
    <property type="entry name" value="BIOTIN"/>
    <property type="match status" value="1"/>
</dbReference>
<dbReference type="SUPFAM" id="SSF51230">
    <property type="entry name" value="Single hybrid motif"/>
    <property type="match status" value="1"/>
</dbReference>
<evidence type="ECO:0000313" key="7">
    <source>
        <dbReference type="Proteomes" id="UP000092401"/>
    </source>
</evidence>
<evidence type="ECO:0000259" key="2">
    <source>
        <dbReference type="PROSITE" id="PS50968"/>
    </source>
</evidence>
<dbReference type="Proteomes" id="UP000091929">
    <property type="component" value="Unassembled WGS sequence"/>
</dbReference>
<dbReference type="InterPro" id="IPR000089">
    <property type="entry name" value="Biotin_lipoyl"/>
</dbReference>
<dbReference type="PANTHER" id="PTHR45266:SF3">
    <property type="entry name" value="OXALOACETATE DECARBOXYLASE ALPHA CHAIN"/>
    <property type="match status" value="1"/>
</dbReference>
<dbReference type="EMBL" id="LNGF01000028">
    <property type="protein sequence ID" value="KYC47245.1"/>
    <property type="molecule type" value="Genomic_DNA"/>
</dbReference>
<feature type="domain" description="Lipoyl-binding" evidence="2">
    <location>
        <begin position="81"/>
        <end position="159"/>
    </location>
</feature>
<dbReference type="PROSITE" id="PS50968">
    <property type="entry name" value="BIOTINYL_LIPOYL"/>
    <property type="match status" value="1"/>
</dbReference>
<evidence type="ECO:0000313" key="6">
    <source>
        <dbReference type="Proteomes" id="UP000091929"/>
    </source>
</evidence>
<name>A0A150IJR1_9EURY</name>
<dbReference type="EMBL" id="LNJC01000015">
    <property type="protein sequence ID" value="KYC50339.1"/>
    <property type="molecule type" value="Genomic_DNA"/>
</dbReference>
<organism evidence="3 7">
    <name type="scientific">Candidatus Methanofastidiosum methylothiophilum</name>
    <dbReference type="NCBI Taxonomy" id="1705564"/>
    <lineage>
        <taxon>Archaea</taxon>
        <taxon>Methanobacteriati</taxon>
        <taxon>Methanobacteriota</taxon>
        <taxon>Stenosarchaea group</taxon>
        <taxon>Candidatus Methanofastidiosia</taxon>
        <taxon>Candidatus Methanofastidiosales</taxon>
        <taxon>Candidatus Methanofastidiosaceae</taxon>
        <taxon>Candidatus Methanofastidiosum</taxon>
    </lineage>
</organism>
<evidence type="ECO:0000313" key="3">
    <source>
        <dbReference type="EMBL" id="KYC45219.1"/>
    </source>
</evidence>
<comment type="caution">
    <text evidence="3">The sequence shown here is derived from an EMBL/GenBank/DDBJ whole genome shotgun (WGS) entry which is preliminary data.</text>
</comment>
<accession>A0A150IJR1</accession>
<dbReference type="InterPro" id="IPR050709">
    <property type="entry name" value="Biotin_Carboxyl_Carrier/Decarb"/>
</dbReference>
<protein>
    <submittedName>
        <fullName evidence="3">Acetyl-CoA carboxylase biotin carboxyl carrier protein subunit</fullName>
    </submittedName>
</protein>
<keyword evidence="1" id="KW-0092">Biotin</keyword>
<dbReference type="Gene3D" id="2.40.50.100">
    <property type="match status" value="1"/>
</dbReference>
<accession>A0A150IZC1</accession>
<dbReference type="PANTHER" id="PTHR45266">
    <property type="entry name" value="OXALOACETATE DECARBOXYLASE ALPHA CHAIN"/>
    <property type="match status" value="1"/>
</dbReference>
<evidence type="ECO:0000256" key="1">
    <source>
        <dbReference type="ARBA" id="ARBA00023267"/>
    </source>
</evidence>
<dbReference type="EMBL" id="LNGE01000026">
    <property type="protein sequence ID" value="KYC45219.1"/>
    <property type="molecule type" value="Genomic_DNA"/>
</dbReference>
<dbReference type="CDD" id="cd06850">
    <property type="entry name" value="biotinyl_domain"/>
    <property type="match status" value="1"/>
</dbReference>